<dbReference type="Proteomes" id="UP000295711">
    <property type="component" value="Unassembled WGS sequence"/>
</dbReference>
<evidence type="ECO:0000313" key="2">
    <source>
        <dbReference type="EMBL" id="TCO85478.1"/>
    </source>
</evidence>
<dbReference type="InterPro" id="IPR015422">
    <property type="entry name" value="PyrdxlP-dep_Trfase_small"/>
</dbReference>
<dbReference type="InterPro" id="IPR000192">
    <property type="entry name" value="Aminotrans_V_dom"/>
</dbReference>
<proteinExistence type="predicted"/>
<organism evidence="2 3">
    <name type="scientific">Frisingicoccus caecimuris</name>
    <dbReference type="NCBI Taxonomy" id="1796636"/>
    <lineage>
        <taxon>Bacteria</taxon>
        <taxon>Bacillati</taxon>
        <taxon>Bacillota</taxon>
        <taxon>Clostridia</taxon>
        <taxon>Lachnospirales</taxon>
        <taxon>Lachnospiraceae</taxon>
        <taxon>Frisingicoccus</taxon>
    </lineage>
</organism>
<keyword evidence="3" id="KW-1185">Reference proteome</keyword>
<name>A0A4R2LJK0_9FIRM</name>
<feature type="domain" description="Aminotransferase class V" evidence="1">
    <location>
        <begin position="34"/>
        <end position="362"/>
    </location>
</feature>
<dbReference type="Pfam" id="PF00266">
    <property type="entry name" value="Aminotran_5"/>
    <property type="match status" value="1"/>
</dbReference>
<dbReference type="RefSeq" id="WP_132089822.1">
    <property type="nucleotide sequence ID" value="NZ_JANKAQ010000003.1"/>
</dbReference>
<keyword evidence="2" id="KW-0456">Lyase</keyword>
<dbReference type="OrthoDB" id="9804366at2"/>
<dbReference type="Gene3D" id="3.90.1150.10">
    <property type="entry name" value="Aspartate Aminotransferase, domain 1"/>
    <property type="match status" value="1"/>
</dbReference>
<dbReference type="Gene3D" id="3.40.640.10">
    <property type="entry name" value="Type I PLP-dependent aspartate aminotransferase-like (Major domain)"/>
    <property type="match status" value="1"/>
</dbReference>
<protein>
    <submittedName>
        <fullName evidence="2">Selenocysteine lyase/cysteine desulfurase</fullName>
    </submittedName>
</protein>
<comment type="caution">
    <text evidence="2">The sequence shown here is derived from an EMBL/GenBank/DDBJ whole genome shotgun (WGS) entry which is preliminary data.</text>
</comment>
<evidence type="ECO:0000259" key="1">
    <source>
        <dbReference type="Pfam" id="PF00266"/>
    </source>
</evidence>
<reference evidence="2 3" key="1">
    <citation type="submission" date="2019-03" db="EMBL/GenBank/DDBJ databases">
        <title>Genomic Encyclopedia of Type Strains, Phase IV (KMG-IV): sequencing the most valuable type-strain genomes for metagenomic binning, comparative biology and taxonomic classification.</title>
        <authorList>
            <person name="Goeker M."/>
        </authorList>
    </citation>
    <scope>NUCLEOTIDE SEQUENCE [LARGE SCALE GENOMIC DNA]</scope>
    <source>
        <strain evidence="2 3">DSM 28559</strain>
    </source>
</reference>
<dbReference type="InterPro" id="IPR015424">
    <property type="entry name" value="PyrdxlP-dep_Trfase"/>
</dbReference>
<dbReference type="SUPFAM" id="SSF53383">
    <property type="entry name" value="PLP-dependent transferases"/>
    <property type="match status" value="1"/>
</dbReference>
<accession>A0A4R2LJK0</accession>
<dbReference type="PANTHER" id="PTHR43586:SF4">
    <property type="entry name" value="ISOPENICILLIN N EPIMERASE"/>
    <property type="match status" value="1"/>
</dbReference>
<dbReference type="AlphaFoldDB" id="A0A4R2LJK0"/>
<dbReference type="EMBL" id="SLXA01000003">
    <property type="protein sequence ID" value="TCO85478.1"/>
    <property type="molecule type" value="Genomic_DNA"/>
</dbReference>
<gene>
    <name evidence="2" type="ORF">EV212_103200</name>
</gene>
<dbReference type="InterPro" id="IPR015421">
    <property type="entry name" value="PyrdxlP-dep_Trfase_major"/>
</dbReference>
<dbReference type="PANTHER" id="PTHR43586">
    <property type="entry name" value="CYSTEINE DESULFURASE"/>
    <property type="match status" value="1"/>
</dbReference>
<dbReference type="GO" id="GO:0016829">
    <property type="term" value="F:lyase activity"/>
    <property type="evidence" value="ECO:0007669"/>
    <property type="project" value="UniProtKB-KW"/>
</dbReference>
<evidence type="ECO:0000313" key="3">
    <source>
        <dbReference type="Proteomes" id="UP000295711"/>
    </source>
</evidence>
<sequence length="385" mass="42425">MDTIYMDQLTTLIPKGDGVEEAMEAAVNMDISDIQTMADETREQLNKLFHGPGPDSVVFTSGVDAALDGLIRALFKDGDHVLISSMENDTVMNALNAIGHEADEGVSGGVEYTRIPCNEKGQLIFFDPIKGEKGFDAVEKLLRPNTKAVIVNHASEVCGTILQAKEISEFARRHGLLVIVNAAQTAGCVPIFMNIWGVDLMTFSGGYGLFASEKIGGFIASERAAAMLGGPDMREKFEQKPLDAVAIAGLHKAFEFIEEKTLHTLSSMGRQRVEQFIRKVQHVNGVHIIGPGYKDRIPVISIQTDFMEESELEEALKNQYGIVMCSGLHNAEEAHKTLGTYPRGTARFSFNYFNTEEEVEKLTQALWQLTVHSDKVADVKRMPKE</sequence>